<gene>
    <name evidence="1" type="ORF">A3F83_11430</name>
</gene>
<evidence type="ECO:0000313" key="2">
    <source>
        <dbReference type="Proteomes" id="UP000179129"/>
    </source>
</evidence>
<comment type="caution">
    <text evidence="1">The sequence shown here is derived from an EMBL/GenBank/DDBJ whole genome shotgun (WGS) entry which is preliminary data.</text>
</comment>
<dbReference type="Proteomes" id="UP000179129">
    <property type="component" value="Unassembled WGS sequence"/>
</dbReference>
<organism evidence="1 2">
    <name type="scientific">Candidatus Glassbacteria bacterium RIFCSPLOWO2_12_FULL_58_11</name>
    <dbReference type="NCBI Taxonomy" id="1817867"/>
    <lineage>
        <taxon>Bacteria</taxon>
        <taxon>Candidatus Glassiibacteriota</taxon>
    </lineage>
</organism>
<proteinExistence type="predicted"/>
<dbReference type="EMBL" id="MFIX01000044">
    <property type="protein sequence ID" value="OGG05540.1"/>
    <property type="molecule type" value="Genomic_DNA"/>
</dbReference>
<sequence>MDKPAAADILKIPGPDRVQILRLADGSTLVGRIVEIGDGAVEFETRMGRLSVPVTAIKKVEEVPASAIRNGEYWFPNPNSTRLFFAPTARTLKRGEKYFSDYYLFFPALTVGVTDKITLGGGMSIFPGADLDQQLFYLTPKIGLKSINNLHFAAGALLLKAPDNPVVGIFYGLGTFGTPDASISAGLGYGYSGRHLAEKPMLMLGGEKRISRRVALVSENWVIPGLDQPLVSYGVRFFGEGLSFDLALINPLGEDAIFPGIPYIDLVYKF</sequence>
<accession>A0A1F5YZB1</accession>
<reference evidence="1 2" key="1">
    <citation type="journal article" date="2016" name="Nat. Commun.">
        <title>Thousands of microbial genomes shed light on interconnected biogeochemical processes in an aquifer system.</title>
        <authorList>
            <person name="Anantharaman K."/>
            <person name="Brown C.T."/>
            <person name="Hug L.A."/>
            <person name="Sharon I."/>
            <person name="Castelle C.J."/>
            <person name="Probst A.J."/>
            <person name="Thomas B.C."/>
            <person name="Singh A."/>
            <person name="Wilkins M.J."/>
            <person name="Karaoz U."/>
            <person name="Brodie E.L."/>
            <person name="Williams K.H."/>
            <person name="Hubbard S.S."/>
            <person name="Banfield J.F."/>
        </authorList>
    </citation>
    <scope>NUCLEOTIDE SEQUENCE [LARGE SCALE GENOMIC DNA]</scope>
</reference>
<name>A0A1F5YZB1_9BACT</name>
<dbReference type="AlphaFoldDB" id="A0A1F5YZB1"/>
<evidence type="ECO:0000313" key="1">
    <source>
        <dbReference type="EMBL" id="OGG05540.1"/>
    </source>
</evidence>
<protein>
    <submittedName>
        <fullName evidence="1">Uncharacterized protein</fullName>
    </submittedName>
</protein>